<dbReference type="Proteomes" id="UP001145114">
    <property type="component" value="Unassembled WGS sequence"/>
</dbReference>
<accession>A0ACC1HJF1</accession>
<evidence type="ECO:0000313" key="1">
    <source>
        <dbReference type="EMBL" id="KAJ1676476.1"/>
    </source>
</evidence>
<name>A0ACC1HJF1_9FUNG</name>
<sequence>MTLRNAKSRAAAMKDRHLSRNGADQSMKRNGAGAYNWGSFKEEIVDHDREYTEEEGELFSRPSGGTYNAGPPPAPSKVVTIDNKTFDNLKATGASI</sequence>
<protein>
    <submittedName>
        <fullName evidence="1">Uncharacterized protein</fullName>
    </submittedName>
</protein>
<reference evidence="1" key="1">
    <citation type="submission" date="2022-06" db="EMBL/GenBank/DDBJ databases">
        <title>Phylogenomic reconstructions and comparative analyses of Kickxellomycotina fungi.</title>
        <authorList>
            <person name="Reynolds N.K."/>
            <person name="Stajich J.E."/>
            <person name="Barry K."/>
            <person name="Grigoriev I.V."/>
            <person name="Crous P."/>
            <person name="Smith M.E."/>
        </authorList>
    </citation>
    <scope>NUCLEOTIDE SEQUENCE</scope>
    <source>
        <strain evidence="1">RSA 2271</strain>
    </source>
</reference>
<proteinExistence type="predicted"/>
<dbReference type="EMBL" id="JAMZIH010004048">
    <property type="protein sequence ID" value="KAJ1676476.1"/>
    <property type="molecule type" value="Genomic_DNA"/>
</dbReference>
<comment type="caution">
    <text evidence="1">The sequence shown here is derived from an EMBL/GenBank/DDBJ whole genome shotgun (WGS) entry which is preliminary data.</text>
</comment>
<evidence type="ECO:0000313" key="2">
    <source>
        <dbReference type="Proteomes" id="UP001145114"/>
    </source>
</evidence>
<organism evidence="1 2">
    <name type="scientific">Spiromyces aspiralis</name>
    <dbReference type="NCBI Taxonomy" id="68401"/>
    <lineage>
        <taxon>Eukaryota</taxon>
        <taxon>Fungi</taxon>
        <taxon>Fungi incertae sedis</taxon>
        <taxon>Zoopagomycota</taxon>
        <taxon>Kickxellomycotina</taxon>
        <taxon>Kickxellomycetes</taxon>
        <taxon>Kickxellales</taxon>
        <taxon>Kickxellaceae</taxon>
        <taxon>Spiromyces</taxon>
    </lineage>
</organism>
<gene>
    <name evidence="1" type="ORF">EV182_008123</name>
</gene>
<keyword evidence="2" id="KW-1185">Reference proteome</keyword>